<keyword evidence="1" id="KW-1133">Transmembrane helix</keyword>
<dbReference type="Proteomes" id="UP000199199">
    <property type="component" value="Unassembled WGS sequence"/>
</dbReference>
<proteinExistence type="predicted"/>
<keyword evidence="1" id="KW-0472">Membrane</keyword>
<gene>
    <name evidence="2" type="ORF">SAMN04488556_1649</name>
</gene>
<accession>A0A1I6QWT5</accession>
<dbReference type="OrthoDB" id="380404at2157"/>
<feature type="transmembrane region" description="Helical" evidence="1">
    <location>
        <begin position="50"/>
        <end position="71"/>
    </location>
</feature>
<sequence length="76" mass="7611">MDSLRAAISETWDKQGKVGMTLVCGAFAGIGGLTANSVVPHFVASTAAQAILGGLIAGGAVLVGVAIFTLINQIIR</sequence>
<evidence type="ECO:0000313" key="2">
    <source>
        <dbReference type="EMBL" id="SFS56862.1"/>
    </source>
</evidence>
<dbReference type="EMBL" id="FOZS01000001">
    <property type="protein sequence ID" value="SFS56862.1"/>
    <property type="molecule type" value="Genomic_DNA"/>
</dbReference>
<reference evidence="3" key="1">
    <citation type="submission" date="2016-10" db="EMBL/GenBank/DDBJ databases">
        <authorList>
            <person name="Varghese N."/>
            <person name="Submissions S."/>
        </authorList>
    </citation>
    <scope>NUCLEOTIDE SEQUENCE [LARGE SCALE GENOMIC DNA]</scope>
    <source>
        <strain evidence="3">DSM 22427</strain>
    </source>
</reference>
<feature type="transmembrane region" description="Helical" evidence="1">
    <location>
        <begin position="21"/>
        <end position="44"/>
    </location>
</feature>
<dbReference type="RefSeq" id="WP_092903378.1">
    <property type="nucleotide sequence ID" value="NZ_FOZS01000001.1"/>
</dbReference>
<protein>
    <submittedName>
        <fullName evidence="2">Uncharacterized protein</fullName>
    </submittedName>
</protein>
<dbReference type="AlphaFoldDB" id="A0A1I6QWT5"/>
<evidence type="ECO:0000256" key="1">
    <source>
        <dbReference type="SAM" id="Phobius"/>
    </source>
</evidence>
<organism evidence="2 3">
    <name type="scientific">Halostagnicola kamekurae</name>
    <dbReference type="NCBI Taxonomy" id="619731"/>
    <lineage>
        <taxon>Archaea</taxon>
        <taxon>Methanobacteriati</taxon>
        <taxon>Methanobacteriota</taxon>
        <taxon>Stenosarchaea group</taxon>
        <taxon>Halobacteria</taxon>
        <taxon>Halobacteriales</taxon>
        <taxon>Natrialbaceae</taxon>
        <taxon>Halostagnicola</taxon>
    </lineage>
</organism>
<evidence type="ECO:0000313" key="3">
    <source>
        <dbReference type="Proteomes" id="UP000199199"/>
    </source>
</evidence>
<keyword evidence="1" id="KW-0812">Transmembrane</keyword>
<name>A0A1I6QWT5_9EURY</name>
<keyword evidence="3" id="KW-1185">Reference proteome</keyword>